<evidence type="ECO:0008006" key="7">
    <source>
        <dbReference type="Google" id="ProtNLM"/>
    </source>
</evidence>
<comment type="caution">
    <text evidence="5">The sequence shown here is derived from an EMBL/GenBank/DDBJ whole genome shotgun (WGS) entry which is preliminary data.</text>
</comment>
<organism evidence="5 6">
    <name type="scientific">Paenibacillus allorhizosphaerae</name>
    <dbReference type="NCBI Taxonomy" id="2849866"/>
    <lineage>
        <taxon>Bacteria</taxon>
        <taxon>Bacillati</taxon>
        <taxon>Bacillota</taxon>
        <taxon>Bacilli</taxon>
        <taxon>Bacillales</taxon>
        <taxon>Paenibacillaceae</taxon>
        <taxon>Paenibacillus</taxon>
    </lineage>
</organism>
<gene>
    <name evidence="5" type="ORF">PAECIP111802_02651</name>
</gene>
<proteinExistence type="inferred from homology"/>
<evidence type="ECO:0000313" key="6">
    <source>
        <dbReference type="Proteomes" id="UP000730618"/>
    </source>
</evidence>
<dbReference type="PANTHER" id="PTHR43649:SF31">
    <property type="entry name" value="SN-GLYCEROL-3-PHOSPHATE-BINDING PERIPLASMIC PROTEIN UGPB"/>
    <property type="match status" value="1"/>
</dbReference>
<sequence length="425" mass="47930">MKKIWFPALLLAAALSGCGETKTADRGATTEAIPKPLEPVTLKLYQQGQYFTDQDFATLIAEPVKKKYPHITMEKVTSKVDLPQIVASGEQFDFFATWNGRMPFYKDLGIYGDLTPLAKKMGFDLSKFDQGALNAVKVVSDKGELYAMPYTNDLYALYYNKDIFDKFGVPYPTDGMTWEDVIELSRKLTRVDAGVQYSGFAPQSLIRLMFPLSLNVVDAKTNAAGVNNDAYKRVFELGKQIYSVPGNQYNKNPDSHFMKEKTLAMEANIGVFQLLKTAEGLNWDIVQYPSYKDKPNLYGFYNTGVIIPNKNSKNQEDIMRVYEVFFSDEVQSALVRKVGQLSVLKDPKYNLMFGADIPQLQGKRIQSIFKSKPAPAPAYSIYYNQSYAILNNKFIEVVTDKKDVNSALREAEEEIKQSIESAAKK</sequence>
<dbReference type="Proteomes" id="UP000730618">
    <property type="component" value="Unassembled WGS sequence"/>
</dbReference>
<dbReference type="PROSITE" id="PS51257">
    <property type="entry name" value="PROKAR_LIPOPROTEIN"/>
    <property type="match status" value="1"/>
</dbReference>
<dbReference type="RefSeq" id="WP_218098977.1">
    <property type="nucleotide sequence ID" value="NZ_CAJVCE010000006.1"/>
</dbReference>
<accession>A0ABM8VH17</accession>
<reference evidence="5 6" key="1">
    <citation type="submission" date="2021-06" db="EMBL/GenBank/DDBJ databases">
        <authorList>
            <person name="Criscuolo A."/>
        </authorList>
    </citation>
    <scope>NUCLEOTIDE SEQUENCE [LARGE SCALE GENOMIC DNA]</scope>
    <source>
        <strain evidence="6">CIP 111802</strain>
    </source>
</reference>
<name>A0ABM8VH17_9BACL</name>
<evidence type="ECO:0000256" key="2">
    <source>
        <dbReference type="ARBA" id="ARBA00008520"/>
    </source>
</evidence>
<keyword evidence="6" id="KW-1185">Reference proteome</keyword>
<dbReference type="PANTHER" id="PTHR43649">
    <property type="entry name" value="ARABINOSE-BINDING PROTEIN-RELATED"/>
    <property type="match status" value="1"/>
</dbReference>
<dbReference type="InterPro" id="IPR006059">
    <property type="entry name" value="SBP"/>
</dbReference>
<evidence type="ECO:0000313" key="5">
    <source>
        <dbReference type="EMBL" id="CAG7640471.1"/>
    </source>
</evidence>
<keyword evidence="3" id="KW-0813">Transport</keyword>
<dbReference type="EMBL" id="CAJVCE010000006">
    <property type="protein sequence ID" value="CAG7640471.1"/>
    <property type="molecule type" value="Genomic_DNA"/>
</dbReference>
<protein>
    <recommendedName>
        <fullName evidence="7">Extracellular solute-binding protein</fullName>
    </recommendedName>
</protein>
<evidence type="ECO:0000256" key="3">
    <source>
        <dbReference type="ARBA" id="ARBA00022448"/>
    </source>
</evidence>
<evidence type="ECO:0000256" key="1">
    <source>
        <dbReference type="ARBA" id="ARBA00004196"/>
    </source>
</evidence>
<dbReference type="Pfam" id="PF13416">
    <property type="entry name" value="SBP_bac_8"/>
    <property type="match status" value="1"/>
</dbReference>
<dbReference type="InterPro" id="IPR050490">
    <property type="entry name" value="Bact_solute-bd_prot1"/>
</dbReference>
<comment type="subcellular location">
    <subcellularLocation>
        <location evidence="1">Cell envelope</location>
    </subcellularLocation>
</comment>
<comment type="similarity">
    <text evidence="2">Belongs to the bacterial solute-binding protein 1 family.</text>
</comment>
<keyword evidence="4" id="KW-0732">Signal</keyword>
<evidence type="ECO:0000256" key="4">
    <source>
        <dbReference type="ARBA" id="ARBA00022729"/>
    </source>
</evidence>